<evidence type="ECO:0000256" key="6">
    <source>
        <dbReference type="ARBA" id="ARBA00023110"/>
    </source>
</evidence>
<feature type="region of interest" description="Disordered" evidence="11">
    <location>
        <begin position="258"/>
        <end position="277"/>
    </location>
</feature>
<feature type="compositionally biased region" description="Low complexity" evidence="11">
    <location>
        <begin position="262"/>
        <end position="277"/>
    </location>
</feature>
<dbReference type="GO" id="GO:0003755">
    <property type="term" value="F:peptidyl-prolyl cis-trans isomerase activity"/>
    <property type="evidence" value="ECO:0007669"/>
    <property type="project" value="UniProtKB-KW"/>
</dbReference>
<evidence type="ECO:0000256" key="3">
    <source>
        <dbReference type="ARBA" id="ARBA00004496"/>
    </source>
</evidence>
<feature type="region of interest" description="Disordered" evidence="11">
    <location>
        <begin position="436"/>
        <end position="487"/>
    </location>
</feature>
<evidence type="ECO:0000256" key="4">
    <source>
        <dbReference type="ARBA" id="ARBA00011019"/>
    </source>
</evidence>
<dbReference type="Pfam" id="PF03095">
    <property type="entry name" value="PTPA"/>
    <property type="match status" value="1"/>
</dbReference>
<comment type="subcellular location">
    <subcellularLocation>
        <location evidence="3 10">Cytoplasm</location>
    </subcellularLocation>
    <subcellularLocation>
        <location evidence="2">Nucleus</location>
    </subcellularLocation>
</comment>
<dbReference type="EC" id="5.2.1.8" evidence="10"/>
<accession>A0A2G5I8A2</accession>
<dbReference type="GO" id="GO:0005737">
    <property type="term" value="C:cytoplasm"/>
    <property type="evidence" value="ECO:0007669"/>
    <property type="project" value="UniProtKB-SubCell"/>
</dbReference>
<keyword evidence="6 10" id="KW-0697">Rotamase</keyword>
<keyword evidence="8" id="KW-0539">Nucleus</keyword>
<dbReference type="Proteomes" id="UP000230605">
    <property type="component" value="Chromosome 1"/>
</dbReference>
<evidence type="ECO:0000313" key="12">
    <source>
        <dbReference type="EMBL" id="PIB01015.1"/>
    </source>
</evidence>
<comment type="function">
    <text evidence="9">PPIases accelerate the folding of proteins. It catalyzes the cis-trans isomerization of proline imidic peptide bonds in oligopeptides. Acts as a regulatory subunit for PP2A-like phosphatases modulating their activity or substrate specificity, probably by inducing a conformational change in the catalytic subunit, a direct target of the PPIase. Can reactivate inactive phosphatase PP2A-phosphatase methylesterase complexes (PP2Ai) in presence of ATP and Mg(2+) by dissociating the inactive form from the complex.</text>
</comment>
<dbReference type="GO" id="GO:0005634">
    <property type="term" value="C:nucleus"/>
    <property type="evidence" value="ECO:0007669"/>
    <property type="project" value="UniProtKB-SubCell"/>
</dbReference>
<dbReference type="CDD" id="cd04087">
    <property type="entry name" value="PTPA"/>
    <property type="match status" value="1"/>
</dbReference>
<dbReference type="InterPro" id="IPR043170">
    <property type="entry name" value="PTPA_C_lid"/>
</dbReference>
<evidence type="ECO:0000256" key="5">
    <source>
        <dbReference type="ARBA" id="ARBA00022490"/>
    </source>
</evidence>
<name>A0A2G5I8A2_CERBT</name>
<dbReference type="PANTHER" id="PTHR10012:SF3">
    <property type="entry name" value="SERINE_THREONINE-PROTEIN PHOSPHATASE 2A ACTIVATOR 1"/>
    <property type="match status" value="1"/>
</dbReference>
<dbReference type="OrthoDB" id="16120at2759"/>
<keyword evidence="15" id="KW-1185">Reference proteome</keyword>
<dbReference type="Gene3D" id="1.20.120.1150">
    <property type="match status" value="1"/>
</dbReference>
<gene>
    <name evidence="12" type="ORF">CB0940_01901</name>
    <name evidence="13" type="ORF">RHO25_001968</name>
</gene>
<dbReference type="PANTHER" id="PTHR10012">
    <property type="entry name" value="SERINE/THREONINE-PROTEIN PHOSPHATASE 2A REGULATORY SUBUNIT B"/>
    <property type="match status" value="1"/>
</dbReference>
<dbReference type="InterPro" id="IPR037218">
    <property type="entry name" value="PTPA_sf"/>
</dbReference>
<keyword evidence="7 10" id="KW-0413">Isomerase</keyword>
<evidence type="ECO:0000256" key="7">
    <source>
        <dbReference type="ARBA" id="ARBA00023235"/>
    </source>
</evidence>
<dbReference type="FunFam" id="1.20.120.1150:FF:000003">
    <property type="entry name" value="Serine/threonine-protein phosphatase 2A activator"/>
    <property type="match status" value="1"/>
</dbReference>
<evidence type="ECO:0000313" key="15">
    <source>
        <dbReference type="Proteomes" id="UP001302367"/>
    </source>
</evidence>
<evidence type="ECO:0000256" key="9">
    <source>
        <dbReference type="ARBA" id="ARBA00025287"/>
    </source>
</evidence>
<dbReference type="Proteomes" id="UP001302367">
    <property type="component" value="Chromosome 1"/>
</dbReference>
<feature type="compositionally biased region" description="Polar residues" evidence="11">
    <location>
        <begin position="440"/>
        <end position="458"/>
    </location>
</feature>
<evidence type="ECO:0000256" key="2">
    <source>
        <dbReference type="ARBA" id="ARBA00004123"/>
    </source>
</evidence>
<sequence>MANSARQAKLEKLQDQAQHQYKKPTKQINDGDDLSFFFASAAYRDLTIWLLQLTRAMFPVKASDGKISATTLETSLSFSAQVLALRALLDDLARFIDRAPPDTGPRRFGNVAFRKWFQHVEEEASALLQKHLGTFLPVFLEASAEDADATLLSELKVYLLGSFGSAQRLDYGTGHELSFLAFLGSLWKLDLFGAGEEKAIVIGVIQPYLALMRKLILTYTLEPAGSHGVWGLDDHSFIPYIFGSAQFGPPIADGDITSPLPTEGSLEGSPSPSSVTSKPMVADFKDSNMYFSAIQFIYDVKTGPFWEHSPVLYDISGIKDGWGKINKGMLKMYAAEVMGKFPVVQHFPFGSLFAWEKDANAAATVASIHVQHQPPQSKDVPPVASVGTAAPWARSSGAAMPQMQSSTGMPTTRAPWAVAQASDRRLPAIASSMAPPLQANAGTMGSNPPQAGASTTISAPWATGSQQGGRGQMPSTSAPWANQSSRR</sequence>
<dbReference type="GO" id="GO:0007052">
    <property type="term" value="P:mitotic spindle organization"/>
    <property type="evidence" value="ECO:0007669"/>
    <property type="project" value="TreeGrafter"/>
</dbReference>
<feature type="region of interest" description="Disordered" evidence="11">
    <location>
        <begin position="1"/>
        <end position="26"/>
    </location>
</feature>
<reference evidence="12 14" key="1">
    <citation type="submission" date="2015-10" db="EMBL/GenBank/DDBJ databases">
        <title>The cercosporin biosynthetic gene cluster was horizontally transferred to several fungal lineages and shown to be expanded in Cercospora beticola based on microsynteny with recipient genomes.</title>
        <authorList>
            <person name="De Jonge R."/>
            <person name="Ebert M.K."/>
            <person name="Suttle J.C."/>
            <person name="Jurick Ii W.M."/>
            <person name="Secor G.A."/>
            <person name="Thomma B.P."/>
            <person name="Van De Peer Y."/>
            <person name="Bolton M.D."/>
        </authorList>
    </citation>
    <scope>NUCLEOTIDE SEQUENCE [LARGE SCALE GENOMIC DNA]</scope>
    <source>
        <strain evidence="12 14">09-40</strain>
    </source>
</reference>
<dbReference type="AlphaFoldDB" id="A0A2G5I8A2"/>
<dbReference type="SUPFAM" id="SSF140984">
    <property type="entry name" value="PTPA-like"/>
    <property type="match status" value="1"/>
</dbReference>
<comment type="catalytic activity">
    <reaction evidence="1 10">
        <text>[protein]-peptidylproline (omega=180) = [protein]-peptidylproline (omega=0)</text>
        <dbReference type="Rhea" id="RHEA:16237"/>
        <dbReference type="Rhea" id="RHEA-COMP:10747"/>
        <dbReference type="Rhea" id="RHEA-COMP:10748"/>
        <dbReference type="ChEBI" id="CHEBI:83833"/>
        <dbReference type="ChEBI" id="CHEBI:83834"/>
        <dbReference type="EC" id="5.2.1.8"/>
    </reaction>
</comment>
<feature type="compositionally biased region" description="Polar residues" evidence="11">
    <location>
        <begin position="473"/>
        <end position="487"/>
    </location>
</feature>
<organism evidence="12 14">
    <name type="scientific">Cercospora beticola</name>
    <name type="common">Sugarbeet leaf spot fungus</name>
    <dbReference type="NCBI Taxonomy" id="122368"/>
    <lineage>
        <taxon>Eukaryota</taxon>
        <taxon>Fungi</taxon>
        <taxon>Dikarya</taxon>
        <taxon>Ascomycota</taxon>
        <taxon>Pezizomycotina</taxon>
        <taxon>Dothideomycetes</taxon>
        <taxon>Dothideomycetidae</taxon>
        <taxon>Mycosphaerellales</taxon>
        <taxon>Mycosphaerellaceae</taxon>
        <taxon>Cercospora</taxon>
    </lineage>
</organism>
<evidence type="ECO:0000256" key="10">
    <source>
        <dbReference type="RuleBase" id="RU361210"/>
    </source>
</evidence>
<reference evidence="13 15" key="2">
    <citation type="submission" date="2023-09" db="EMBL/GenBank/DDBJ databases">
        <title>Complete-Gapless Cercospora beticola genome.</title>
        <authorList>
            <person name="Wyatt N.A."/>
            <person name="Spanner R.E."/>
            <person name="Bolton M.D."/>
        </authorList>
    </citation>
    <scope>NUCLEOTIDE SEQUENCE [LARGE SCALE GENOMIC DNA]</scope>
    <source>
        <strain evidence="13">Cb09-40</strain>
    </source>
</reference>
<dbReference type="EMBL" id="CP134184">
    <property type="protein sequence ID" value="WPA97359.1"/>
    <property type="molecule type" value="Genomic_DNA"/>
</dbReference>
<evidence type="ECO:0000256" key="8">
    <source>
        <dbReference type="ARBA" id="ARBA00023242"/>
    </source>
</evidence>
<dbReference type="GO" id="GO:0000159">
    <property type="term" value="C:protein phosphatase type 2A complex"/>
    <property type="evidence" value="ECO:0007669"/>
    <property type="project" value="TreeGrafter"/>
</dbReference>
<protein>
    <recommendedName>
        <fullName evidence="10">Serine/threonine-protein phosphatase 2A activator</fullName>
        <ecNumber evidence="10">5.2.1.8</ecNumber>
    </recommendedName>
    <alternativeName>
        <fullName evidence="10">Phosphotyrosyl phosphatase activator</fullName>
    </alternativeName>
</protein>
<evidence type="ECO:0000256" key="1">
    <source>
        <dbReference type="ARBA" id="ARBA00000971"/>
    </source>
</evidence>
<dbReference type="GO" id="GO:0008160">
    <property type="term" value="F:protein tyrosine phosphatase activator activity"/>
    <property type="evidence" value="ECO:0007669"/>
    <property type="project" value="TreeGrafter"/>
</dbReference>
<dbReference type="EMBL" id="LKMD01000100">
    <property type="protein sequence ID" value="PIB01015.1"/>
    <property type="molecule type" value="Genomic_DNA"/>
</dbReference>
<proteinExistence type="inferred from homology"/>
<evidence type="ECO:0000313" key="14">
    <source>
        <dbReference type="Proteomes" id="UP000230605"/>
    </source>
</evidence>
<evidence type="ECO:0000313" key="13">
    <source>
        <dbReference type="EMBL" id="WPA97359.1"/>
    </source>
</evidence>
<keyword evidence="5 10" id="KW-0963">Cytoplasm</keyword>
<dbReference type="InterPro" id="IPR004327">
    <property type="entry name" value="Phstyr_phstse_ac"/>
</dbReference>
<comment type="similarity">
    <text evidence="4 10">Belongs to the PTPA-type PPIase family.</text>
</comment>
<evidence type="ECO:0000256" key="11">
    <source>
        <dbReference type="SAM" id="MobiDB-lite"/>
    </source>
</evidence>